<dbReference type="EMBL" id="KN838958">
    <property type="protein sequence ID" value="KIJ91871.1"/>
    <property type="molecule type" value="Genomic_DNA"/>
</dbReference>
<dbReference type="Proteomes" id="UP000054477">
    <property type="component" value="Unassembled WGS sequence"/>
</dbReference>
<reference evidence="3" key="2">
    <citation type="submission" date="2015-01" db="EMBL/GenBank/DDBJ databases">
        <title>Evolutionary Origins and Diversification of the Mycorrhizal Mutualists.</title>
        <authorList>
            <consortium name="DOE Joint Genome Institute"/>
            <consortium name="Mycorrhizal Genomics Consortium"/>
            <person name="Kohler A."/>
            <person name="Kuo A."/>
            <person name="Nagy L.G."/>
            <person name="Floudas D."/>
            <person name="Copeland A."/>
            <person name="Barry K.W."/>
            <person name="Cichocki N."/>
            <person name="Veneault-Fourrey C."/>
            <person name="LaButti K."/>
            <person name="Lindquist E.A."/>
            <person name="Lipzen A."/>
            <person name="Lundell T."/>
            <person name="Morin E."/>
            <person name="Murat C."/>
            <person name="Riley R."/>
            <person name="Ohm R."/>
            <person name="Sun H."/>
            <person name="Tunlid A."/>
            <person name="Henrissat B."/>
            <person name="Grigoriev I.V."/>
            <person name="Hibbett D.S."/>
            <person name="Martin F."/>
        </authorList>
    </citation>
    <scope>NUCLEOTIDE SEQUENCE [LARGE SCALE GENOMIC DNA]</scope>
    <source>
        <strain evidence="3">LaAM-08-1</strain>
    </source>
</reference>
<accession>A0A0C9X2K2</accession>
<name>A0A0C9X2K2_9AGAR</name>
<organism evidence="2 3">
    <name type="scientific">Laccaria amethystina LaAM-08-1</name>
    <dbReference type="NCBI Taxonomy" id="1095629"/>
    <lineage>
        <taxon>Eukaryota</taxon>
        <taxon>Fungi</taxon>
        <taxon>Dikarya</taxon>
        <taxon>Basidiomycota</taxon>
        <taxon>Agaricomycotina</taxon>
        <taxon>Agaricomycetes</taxon>
        <taxon>Agaricomycetidae</taxon>
        <taxon>Agaricales</taxon>
        <taxon>Agaricineae</taxon>
        <taxon>Hydnangiaceae</taxon>
        <taxon>Laccaria</taxon>
    </lineage>
</organism>
<feature type="non-terminal residue" evidence="2">
    <location>
        <position position="335"/>
    </location>
</feature>
<dbReference type="OrthoDB" id="3063862at2759"/>
<keyword evidence="3" id="KW-1185">Reference proteome</keyword>
<sequence>DTFIAQLLVNIETMLKPKTIALKDYTVIFSVPQIHPKVTDLANEDMYKFMVERALRSKDHTASITVEPIVDTKSSDEKENKPTASSSESGSERDDDKKKKKKQKSKKKKDTNDLPGNKAITHEISCLHKKWKCHSTLCGGSHCYIHPEERNHFLLSHSHFSLWATAILKGEESATLTKPPNHKLFDMKRPSLSPVLQRRLDAQNQKNTPVAPPVFNFNIGNEVATLFRPFTPTAPAVAPIPTAPMHATAPALAPTTTAADCPFLLSPLCCAGPEFSLDEFCTVYELGDAVLKRFEENCYKKSSALRFVTIQELKDMGFRLGEIAALRVAVEAWSI</sequence>
<feature type="compositionally biased region" description="Basic residues" evidence="1">
    <location>
        <begin position="98"/>
        <end position="109"/>
    </location>
</feature>
<evidence type="ECO:0000313" key="3">
    <source>
        <dbReference type="Proteomes" id="UP000054477"/>
    </source>
</evidence>
<feature type="region of interest" description="Disordered" evidence="1">
    <location>
        <begin position="66"/>
        <end position="117"/>
    </location>
</feature>
<dbReference type="STRING" id="1095629.A0A0C9X2K2"/>
<gene>
    <name evidence="2" type="ORF">K443DRAFT_66986</name>
</gene>
<dbReference type="AlphaFoldDB" id="A0A0C9X2K2"/>
<dbReference type="HOGENOM" id="CLU_045441_0_1_1"/>
<evidence type="ECO:0000256" key="1">
    <source>
        <dbReference type="SAM" id="MobiDB-lite"/>
    </source>
</evidence>
<protein>
    <submittedName>
        <fullName evidence="2">Uncharacterized protein</fullName>
    </submittedName>
</protein>
<reference evidence="2 3" key="1">
    <citation type="submission" date="2014-04" db="EMBL/GenBank/DDBJ databases">
        <authorList>
            <consortium name="DOE Joint Genome Institute"/>
            <person name="Kuo A."/>
            <person name="Kohler A."/>
            <person name="Nagy L.G."/>
            <person name="Floudas D."/>
            <person name="Copeland A."/>
            <person name="Barry K.W."/>
            <person name="Cichocki N."/>
            <person name="Veneault-Fourrey C."/>
            <person name="LaButti K."/>
            <person name="Lindquist E.A."/>
            <person name="Lipzen A."/>
            <person name="Lundell T."/>
            <person name="Morin E."/>
            <person name="Murat C."/>
            <person name="Sun H."/>
            <person name="Tunlid A."/>
            <person name="Henrissat B."/>
            <person name="Grigoriev I.V."/>
            <person name="Hibbett D.S."/>
            <person name="Martin F."/>
            <person name="Nordberg H.P."/>
            <person name="Cantor M.N."/>
            <person name="Hua S.X."/>
        </authorList>
    </citation>
    <scope>NUCLEOTIDE SEQUENCE [LARGE SCALE GENOMIC DNA]</scope>
    <source>
        <strain evidence="2 3">LaAM-08-1</strain>
    </source>
</reference>
<evidence type="ECO:0000313" key="2">
    <source>
        <dbReference type="EMBL" id="KIJ91871.1"/>
    </source>
</evidence>
<proteinExistence type="predicted"/>
<feature type="non-terminal residue" evidence="2">
    <location>
        <position position="1"/>
    </location>
</feature>